<keyword evidence="1" id="KW-0472">Membrane</keyword>
<evidence type="ECO:0000256" key="1">
    <source>
        <dbReference type="SAM" id="Phobius"/>
    </source>
</evidence>
<dbReference type="KEGG" id="teg:KUK_1318"/>
<accession>I7IJT6</accession>
<dbReference type="InterPro" id="IPR009827">
    <property type="entry name" value="MatC_N"/>
</dbReference>
<evidence type="ECO:0000313" key="3">
    <source>
        <dbReference type="EMBL" id="CCG18614.1"/>
    </source>
</evidence>
<feature type="transmembrane region" description="Helical" evidence="1">
    <location>
        <begin position="355"/>
        <end position="376"/>
    </location>
</feature>
<proteinExistence type="predicted"/>
<feature type="transmembrane region" description="Helical" evidence="1">
    <location>
        <begin position="326"/>
        <end position="348"/>
    </location>
</feature>
<gene>
    <name evidence="3" type="ORF">KUK_1318</name>
</gene>
<feature type="transmembrane region" description="Helical" evidence="1">
    <location>
        <begin position="286"/>
        <end position="306"/>
    </location>
</feature>
<dbReference type="Pfam" id="PF07158">
    <property type="entry name" value="MatC_N"/>
    <property type="match status" value="2"/>
</dbReference>
<feature type="transmembrane region" description="Helical" evidence="1">
    <location>
        <begin position="410"/>
        <end position="433"/>
    </location>
</feature>
<feature type="transmembrane region" description="Helical" evidence="1">
    <location>
        <begin position="47"/>
        <end position="69"/>
    </location>
</feature>
<dbReference type="RefSeq" id="WP_015555669.1">
    <property type="nucleotide sequence ID" value="NC_021036.1"/>
</dbReference>
<feature type="transmembrane region" description="Helical" evidence="1">
    <location>
        <begin position="252"/>
        <end position="274"/>
    </location>
</feature>
<feature type="transmembrane region" description="Helical" evidence="1">
    <location>
        <begin position="89"/>
        <end position="118"/>
    </location>
</feature>
<feature type="transmembrane region" description="Helical" evidence="1">
    <location>
        <begin position="6"/>
        <end position="35"/>
    </location>
</feature>
<evidence type="ECO:0000259" key="2">
    <source>
        <dbReference type="Pfam" id="PF07158"/>
    </source>
</evidence>
<sequence length="434" mass="45948">MISALIIAAIVVSIAIGYIFKINIGLLAISFAYIIGTFILDLKPSQIVALWPLKLFFVIMAVSLFYNFATVNGTLEKLADNLIYRSKNYPYLLTFAVFVASTLIAAMGAGFYSVLAFMAPLTLFLCDKTGMSRIAGAMAINYGALGGANFMTSQSGVIFRGLIEGTGHYDAAQALSFSTVIFIATIVVPIIVLSGFVFSNKRSGRISLDSDMPKPEPMNSKQQITVILIGLLLAIVLAGPILRIAFPESESIAYFNSRIDIGFLAAIFTVISLFLKLADEKKVIALVPWSTLILIGGVGLLIGVAVKAGTIDLLAHSISTGVPKAVLPVALCLIAAFMSVFSSTLGVVTPTLFPIVPALAQAAGLSPALLFASIVVGSQSTAISPFSSGGSLIMGACKSDEERDNMLKGLLFRAIPIGLAMTVLATVFMHYIIY</sequence>
<dbReference type="AlphaFoldDB" id="I7IJT6"/>
<dbReference type="HOGENOM" id="CLU_052316_0_0_4"/>
<protein>
    <submittedName>
        <fullName evidence="3">Di/tricarboxylate carrier</fullName>
    </submittedName>
</protein>
<reference evidence="3" key="1">
    <citation type="journal article" date="2012" name="Vet. Microbiol.">
        <title>Comparative genomic analyses of the Taylorellae.</title>
        <authorList>
            <person name="Hauser H."/>
            <person name="Richter D.C."/>
            <person name="van Tonder A."/>
            <person name="Clark L."/>
            <person name="Preston A."/>
        </authorList>
    </citation>
    <scope>NUCLEOTIDE SEQUENCE</scope>
    <source>
        <strain evidence="3">14/56</strain>
    </source>
</reference>
<name>I7IJT6_9BURK</name>
<keyword evidence="1" id="KW-0812">Transmembrane</keyword>
<dbReference type="OrthoDB" id="5353763at2"/>
<feature type="domain" description="Dicarboxylate carrier MatC N-terminal" evidence="2">
    <location>
        <begin position="5"/>
        <end position="148"/>
    </location>
</feature>
<feature type="domain" description="Dicarboxylate carrier MatC N-terminal" evidence="2">
    <location>
        <begin position="257"/>
        <end position="380"/>
    </location>
</feature>
<feature type="transmembrane region" description="Helical" evidence="1">
    <location>
        <begin position="224"/>
        <end position="246"/>
    </location>
</feature>
<organism evidence="3">
    <name type="scientific">Taylorella equigenitalis 14/56</name>
    <dbReference type="NCBI Taxonomy" id="1091497"/>
    <lineage>
        <taxon>Bacteria</taxon>
        <taxon>Pseudomonadati</taxon>
        <taxon>Pseudomonadota</taxon>
        <taxon>Betaproteobacteria</taxon>
        <taxon>Burkholderiales</taxon>
        <taxon>Alcaligenaceae</taxon>
        <taxon>Taylorella</taxon>
    </lineage>
</organism>
<feature type="transmembrane region" description="Helical" evidence="1">
    <location>
        <begin position="175"/>
        <end position="198"/>
    </location>
</feature>
<dbReference type="EMBL" id="HE681423">
    <property type="protein sequence ID" value="CCG18614.1"/>
    <property type="molecule type" value="Genomic_DNA"/>
</dbReference>
<keyword evidence="1" id="KW-1133">Transmembrane helix</keyword>